<evidence type="ECO:0000313" key="3">
    <source>
        <dbReference type="Proteomes" id="UP000266178"/>
    </source>
</evidence>
<organism evidence="2 3">
    <name type="scientific">Meiothermus granaticius NBRC 107808</name>
    <dbReference type="NCBI Taxonomy" id="1227551"/>
    <lineage>
        <taxon>Bacteria</taxon>
        <taxon>Thermotogati</taxon>
        <taxon>Deinococcota</taxon>
        <taxon>Deinococci</taxon>
        <taxon>Thermales</taxon>
        <taxon>Thermaceae</taxon>
        <taxon>Meiothermus</taxon>
    </lineage>
</organism>
<dbReference type="Pfam" id="PF13302">
    <property type="entry name" value="Acetyltransf_3"/>
    <property type="match status" value="1"/>
</dbReference>
<proteinExistence type="predicted"/>
<dbReference type="OrthoDB" id="9798081at2"/>
<keyword evidence="3" id="KW-1185">Reference proteome</keyword>
<gene>
    <name evidence="2" type="ORF">Mgrana_03032</name>
</gene>
<evidence type="ECO:0000313" key="2">
    <source>
        <dbReference type="EMBL" id="RIH91060.1"/>
    </source>
</evidence>
<feature type="domain" description="N-acetyltransferase" evidence="1">
    <location>
        <begin position="11"/>
        <end position="172"/>
    </location>
</feature>
<dbReference type="InterPro" id="IPR000182">
    <property type="entry name" value="GNAT_dom"/>
</dbReference>
<dbReference type="PROSITE" id="PS51186">
    <property type="entry name" value="GNAT"/>
    <property type="match status" value="1"/>
</dbReference>
<dbReference type="InterPro" id="IPR051531">
    <property type="entry name" value="N-acetyltransferase"/>
</dbReference>
<dbReference type="EMBL" id="QWLB01000060">
    <property type="protein sequence ID" value="RIH91060.1"/>
    <property type="molecule type" value="Genomic_DNA"/>
</dbReference>
<sequence length="174" mass="20010">MNVPILKTERLILRGHRRDDFEAFAEIYADPDVTRFIGGKSATREESWKRLLMIAGFWQVLGFGTWAVELRDESRYVGYVGFGDIRREIDPPLDGMPEGAWVLSSEVHGRGVATEAVRAALEWIDRHYHGNTTTCIIDPENAASIRLAEKVGYREYARSHYKDAKVIQFRRQRP</sequence>
<reference evidence="2 3" key="1">
    <citation type="submission" date="2018-08" db="EMBL/GenBank/DDBJ databases">
        <title>Meiothermus granaticius genome AF-68 sequencing project.</title>
        <authorList>
            <person name="Da Costa M.S."/>
            <person name="Albuquerque L."/>
            <person name="Raposo P."/>
            <person name="Froufe H.J.C."/>
            <person name="Barroso C.S."/>
            <person name="Egas C."/>
        </authorList>
    </citation>
    <scope>NUCLEOTIDE SEQUENCE [LARGE SCALE GENOMIC DNA]</scope>
    <source>
        <strain evidence="2 3">AF-68</strain>
    </source>
</reference>
<dbReference type="GO" id="GO:0016747">
    <property type="term" value="F:acyltransferase activity, transferring groups other than amino-acyl groups"/>
    <property type="evidence" value="ECO:0007669"/>
    <property type="project" value="InterPro"/>
</dbReference>
<dbReference type="InterPro" id="IPR016181">
    <property type="entry name" value="Acyl_CoA_acyltransferase"/>
</dbReference>
<evidence type="ECO:0000259" key="1">
    <source>
        <dbReference type="PROSITE" id="PS51186"/>
    </source>
</evidence>
<dbReference type="PANTHER" id="PTHR43792:SF1">
    <property type="entry name" value="N-ACETYLTRANSFERASE DOMAIN-CONTAINING PROTEIN"/>
    <property type="match status" value="1"/>
</dbReference>
<comment type="caution">
    <text evidence="2">The sequence shown here is derived from an EMBL/GenBank/DDBJ whole genome shotgun (WGS) entry which is preliminary data.</text>
</comment>
<dbReference type="SUPFAM" id="SSF55729">
    <property type="entry name" value="Acyl-CoA N-acyltransferases (Nat)"/>
    <property type="match status" value="1"/>
</dbReference>
<dbReference type="PANTHER" id="PTHR43792">
    <property type="entry name" value="GNAT FAMILY, PUTATIVE (AFU_ORTHOLOGUE AFUA_3G00765)-RELATED-RELATED"/>
    <property type="match status" value="1"/>
</dbReference>
<dbReference type="Proteomes" id="UP000266178">
    <property type="component" value="Unassembled WGS sequence"/>
</dbReference>
<keyword evidence="2" id="KW-0808">Transferase</keyword>
<dbReference type="Gene3D" id="3.40.630.30">
    <property type="match status" value="1"/>
</dbReference>
<accession>A0A399F4S6</accession>
<protein>
    <submittedName>
        <fullName evidence="2">Acetyltransferase (GNAT) domain protein</fullName>
    </submittedName>
</protein>
<dbReference type="AlphaFoldDB" id="A0A399F4S6"/>
<name>A0A399F4S6_9DEIN</name>
<dbReference type="RefSeq" id="WP_119358462.1">
    <property type="nucleotide sequence ID" value="NZ_QWLB01000060.1"/>
</dbReference>